<dbReference type="InterPro" id="IPR035965">
    <property type="entry name" value="PAS-like_dom_sf"/>
</dbReference>
<feature type="region of interest" description="Disordered" evidence="15">
    <location>
        <begin position="19"/>
        <end position="116"/>
    </location>
</feature>
<reference evidence="18" key="1">
    <citation type="submission" date="2018-02" db="EMBL/GenBank/DDBJ databases">
        <title>Rhizophora mucronata_Transcriptome.</title>
        <authorList>
            <person name="Meera S.P."/>
            <person name="Sreeshan A."/>
            <person name="Augustine A."/>
        </authorList>
    </citation>
    <scope>NUCLEOTIDE SEQUENCE</scope>
    <source>
        <tissue evidence="18">Leaf</tissue>
    </source>
</reference>
<dbReference type="NCBIfam" id="TIGR00229">
    <property type="entry name" value="sensory_box"/>
    <property type="match status" value="1"/>
</dbReference>
<dbReference type="PROSITE" id="PS50112">
    <property type="entry name" value="PAS"/>
    <property type="match status" value="1"/>
</dbReference>
<evidence type="ECO:0000259" key="17">
    <source>
        <dbReference type="PROSITE" id="PS50112"/>
    </source>
</evidence>
<feature type="region of interest" description="Disordered" evidence="15">
    <location>
        <begin position="239"/>
        <end position="266"/>
    </location>
</feature>
<keyword evidence="11" id="KW-0472">Membrane</keyword>
<name>A0A2P2L7M7_RHIMU</name>
<dbReference type="InterPro" id="IPR011009">
    <property type="entry name" value="Kinase-like_dom_sf"/>
</dbReference>
<evidence type="ECO:0000256" key="8">
    <source>
        <dbReference type="ARBA" id="ARBA00022777"/>
    </source>
</evidence>
<dbReference type="InterPro" id="IPR001245">
    <property type="entry name" value="Ser-Thr/Tyr_kinase_cat_dom"/>
</dbReference>
<feature type="compositionally biased region" description="Polar residues" evidence="15">
    <location>
        <begin position="430"/>
        <end position="451"/>
    </location>
</feature>
<dbReference type="FunFam" id="3.30.200.20:FF:000329">
    <property type="entry name" value="PAS domain-containing protein tyrosine kinase"/>
    <property type="match status" value="1"/>
</dbReference>
<dbReference type="InterPro" id="IPR000014">
    <property type="entry name" value="PAS"/>
</dbReference>
<dbReference type="Pfam" id="PF07714">
    <property type="entry name" value="PK_Tyr_Ser-Thr"/>
    <property type="match status" value="1"/>
</dbReference>
<keyword evidence="8" id="KW-0418">Kinase</keyword>
<feature type="compositionally biased region" description="Polar residues" evidence="15">
    <location>
        <begin position="246"/>
        <end position="266"/>
    </location>
</feature>
<dbReference type="SMART" id="SM00220">
    <property type="entry name" value="S_TKc"/>
    <property type="match status" value="1"/>
</dbReference>
<feature type="compositionally biased region" description="Basic and acidic residues" evidence="15">
    <location>
        <begin position="19"/>
        <end position="29"/>
    </location>
</feature>
<comment type="catalytic activity">
    <reaction evidence="14">
        <text>L-seryl-[protein] + ATP = O-phospho-L-seryl-[protein] + ADP + H(+)</text>
        <dbReference type="Rhea" id="RHEA:17989"/>
        <dbReference type="Rhea" id="RHEA-COMP:9863"/>
        <dbReference type="Rhea" id="RHEA-COMP:11604"/>
        <dbReference type="ChEBI" id="CHEBI:15378"/>
        <dbReference type="ChEBI" id="CHEBI:29999"/>
        <dbReference type="ChEBI" id="CHEBI:30616"/>
        <dbReference type="ChEBI" id="CHEBI:83421"/>
        <dbReference type="ChEBI" id="CHEBI:456216"/>
        <dbReference type="EC" id="2.7.11.1"/>
    </reaction>
</comment>
<evidence type="ECO:0000256" key="3">
    <source>
        <dbReference type="ARBA" id="ARBA00022527"/>
    </source>
</evidence>
<evidence type="ECO:0000256" key="7">
    <source>
        <dbReference type="ARBA" id="ARBA00022741"/>
    </source>
</evidence>
<feature type="compositionally biased region" description="Basic and acidic residues" evidence="15">
    <location>
        <begin position="355"/>
        <end position="375"/>
    </location>
</feature>
<dbReference type="GO" id="GO:0016020">
    <property type="term" value="C:membrane"/>
    <property type="evidence" value="ECO:0007669"/>
    <property type="project" value="UniProtKB-SubCell"/>
</dbReference>
<comment type="subcellular location">
    <subcellularLocation>
        <location evidence="1">Membrane</location>
    </subcellularLocation>
</comment>
<dbReference type="FunFam" id="1.10.510.10:FF:000476">
    <property type="entry name" value="PAS domain-containing protein tyrosine kinase family protein"/>
    <property type="match status" value="1"/>
</dbReference>
<feature type="compositionally biased region" description="Low complexity" evidence="15">
    <location>
        <begin position="93"/>
        <end position="106"/>
    </location>
</feature>
<dbReference type="InterPro" id="IPR051681">
    <property type="entry name" value="Ser/Thr_Kinases-Pseudokinases"/>
</dbReference>
<dbReference type="EMBL" id="GGEC01033472">
    <property type="protein sequence ID" value="MBX13956.1"/>
    <property type="molecule type" value="Transcribed_RNA"/>
</dbReference>
<dbReference type="PANTHER" id="PTHR44329">
    <property type="entry name" value="SERINE/THREONINE-PROTEIN KINASE TNNI3K-RELATED"/>
    <property type="match status" value="1"/>
</dbReference>
<keyword evidence="9" id="KW-0067">ATP-binding</keyword>
<evidence type="ECO:0000256" key="1">
    <source>
        <dbReference type="ARBA" id="ARBA00004370"/>
    </source>
</evidence>
<dbReference type="InterPro" id="IPR000719">
    <property type="entry name" value="Prot_kinase_dom"/>
</dbReference>
<dbReference type="PRINTS" id="PR00109">
    <property type="entry name" value="TYRKINASE"/>
</dbReference>
<dbReference type="SMART" id="SM00091">
    <property type="entry name" value="PAS"/>
    <property type="match status" value="1"/>
</dbReference>
<feature type="domain" description="Protein kinase" evidence="16">
    <location>
        <begin position="496"/>
        <end position="756"/>
    </location>
</feature>
<dbReference type="PANTHER" id="PTHR44329:SF47">
    <property type="entry name" value="SERINE_THREONINE-PROTEIN KINASE ROCO5-RELATED"/>
    <property type="match status" value="1"/>
</dbReference>
<evidence type="ECO:0000256" key="6">
    <source>
        <dbReference type="ARBA" id="ARBA00022679"/>
    </source>
</evidence>
<evidence type="ECO:0000256" key="13">
    <source>
        <dbReference type="ARBA" id="ARBA00047899"/>
    </source>
</evidence>
<keyword evidence="4" id="KW-0600">Photoreceptor protein</keyword>
<proteinExistence type="predicted"/>
<feature type="region of interest" description="Disordered" evidence="15">
    <location>
        <begin position="430"/>
        <end position="474"/>
    </location>
</feature>
<dbReference type="CDD" id="cd13999">
    <property type="entry name" value="STKc_MAP3K-like"/>
    <property type="match status" value="1"/>
</dbReference>
<evidence type="ECO:0000256" key="11">
    <source>
        <dbReference type="ARBA" id="ARBA00023136"/>
    </source>
</evidence>
<dbReference type="Pfam" id="PF00989">
    <property type="entry name" value="PAS"/>
    <property type="match status" value="1"/>
</dbReference>
<dbReference type="Gene3D" id="1.10.510.10">
    <property type="entry name" value="Transferase(Phosphotransferase) domain 1"/>
    <property type="match status" value="1"/>
</dbReference>
<feature type="compositionally biased region" description="Low complexity" evidence="15">
    <location>
        <begin position="452"/>
        <end position="474"/>
    </location>
</feature>
<organism evidence="18">
    <name type="scientific">Rhizophora mucronata</name>
    <name type="common">Asiatic mangrove</name>
    <dbReference type="NCBI Taxonomy" id="61149"/>
    <lineage>
        <taxon>Eukaryota</taxon>
        <taxon>Viridiplantae</taxon>
        <taxon>Streptophyta</taxon>
        <taxon>Embryophyta</taxon>
        <taxon>Tracheophyta</taxon>
        <taxon>Spermatophyta</taxon>
        <taxon>Magnoliopsida</taxon>
        <taxon>eudicotyledons</taxon>
        <taxon>Gunneridae</taxon>
        <taxon>Pentapetalae</taxon>
        <taxon>rosids</taxon>
        <taxon>fabids</taxon>
        <taxon>Malpighiales</taxon>
        <taxon>Rhizophoraceae</taxon>
        <taxon>Rhizophora</taxon>
    </lineage>
</organism>
<dbReference type="CDD" id="cd00130">
    <property type="entry name" value="PAS"/>
    <property type="match status" value="1"/>
</dbReference>
<accession>A0A2P2L7M7</accession>
<evidence type="ECO:0000313" key="18">
    <source>
        <dbReference type="EMBL" id="MBX13956.1"/>
    </source>
</evidence>
<keyword evidence="6" id="KW-0808">Transferase</keyword>
<comment type="catalytic activity">
    <reaction evidence="13">
        <text>L-threonyl-[protein] + ATP = O-phospho-L-threonyl-[protein] + ADP + H(+)</text>
        <dbReference type="Rhea" id="RHEA:46608"/>
        <dbReference type="Rhea" id="RHEA-COMP:11060"/>
        <dbReference type="Rhea" id="RHEA-COMP:11605"/>
        <dbReference type="ChEBI" id="CHEBI:15378"/>
        <dbReference type="ChEBI" id="CHEBI:30013"/>
        <dbReference type="ChEBI" id="CHEBI:30616"/>
        <dbReference type="ChEBI" id="CHEBI:61977"/>
        <dbReference type="ChEBI" id="CHEBI:456216"/>
        <dbReference type="EC" id="2.7.11.1"/>
    </reaction>
</comment>
<evidence type="ECO:0000256" key="12">
    <source>
        <dbReference type="ARBA" id="ARBA00023170"/>
    </source>
</evidence>
<sequence>METPPAEELLRKIQELEAGHAQLREEMSKLKLSADPGPERPRQQRSHSISPQRTATRRRSGPCHESGAAAAAAWKTGSASFRHASPLQRETRNSSNDSNNAGNSAAKRGGANTGPSAVNFTDRQYLNILQSMGQSVHIFDLGGRIIYWNRSAEHLYGYSAIDALGKDAIELVADPQDYAVANNIVHRVTMGESWTGQFPVKNRMGERFVIVATNTPFYDDDSTLVGIICVSSDSRTFQEMKGASPASRSSETNSNFSRPGTSITTKLGLDSQQPLQAAIASKISNLASKVSNKVKSKIRTGENSIEREGGSGGSHYSDYGFSDAMVSDHREDANSSGASTPRGDAHSFPVSMFSHVDENSPTKPSRDSGDESEGKPAIHKIIASKAEALIGKKGLSWPWKNNEKEGLEARNTRFGRSWLQNDQENEIKSLPSSLKTEAQASDNTRPTTTEASGSWSSVNVNSTSSPSSCGSTSSSVINKVDMETDYLDYEIPWEDLTFGEQIGQGSCGTVYHALWYGSDVAVKVFPKQEYSDDAIISFRQEVSLMKRLRHPNVLLFMGAVTSPQHLCIVTEFLPRGSLFRLLQRNTTKLDWRRRVHMALDIARGMNYLHHCNPPIIHRDLKSSNLLVDRNWTVKVGDFGLSRLKHETYLTTKTGRGTPQWMAPEILRNERSDEKSDIYSFGVILWEIATEKIPWDNLNSMQLIGAVGFMNQRLEIPEDVDSQWASIIERCWHSDPQSRPSFQELLEKLRDLQRQYNIQFQASRAAAGESGQREL</sequence>
<evidence type="ECO:0000256" key="10">
    <source>
        <dbReference type="ARBA" id="ARBA00022991"/>
    </source>
</evidence>
<dbReference type="Gene3D" id="3.30.200.20">
    <property type="entry name" value="Phosphorylase Kinase, domain 1"/>
    <property type="match status" value="1"/>
</dbReference>
<keyword evidence="5" id="KW-0716">Sensory transduction</keyword>
<keyword evidence="3" id="KW-0723">Serine/threonine-protein kinase</keyword>
<evidence type="ECO:0000256" key="14">
    <source>
        <dbReference type="ARBA" id="ARBA00048679"/>
    </source>
</evidence>
<dbReference type="SUPFAM" id="SSF56112">
    <property type="entry name" value="Protein kinase-like (PK-like)"/>
    <property type="match status" value="1"/>
</dbReference>
<dbReference type="InterPro" id="IPR013767">
    <property type="entry name" value="PAS_fold"/>
</dbReference>
<keyword evidence="12" id="KW-0675">Receptor</keyword>
<dbReference type="SUPFAM" id="SSF55785">
    <property type="entry name" value="PYP-like sensor domain (PAS domain)"/>
    <property type="match status" value="1"/>
</dbReference>
<feature type="region of interest" description="Disordered" evidence="15">
    <location>
        <begin position="292"/>
        <end position="375"/>
    </location>
</feature>
<dbReference type="GO" id="GO:0006355">
    <property type="term" value="P:regulation of DNA-templated transcription"/>
    <property type="evidence" value="ECO:0007669"/>
    <property type="project" value="InterPro"/>
</dbReference>
<dbReference type="AlphaFoldDB" id="A0A2P2L7M7"/>
<evidence type="ECO:0000256" key="9">
    <source>
        <dbReference type="ARBA" id="ARBA00022840"/>
    </source>
</evidence>
<evidence type="ECO:0000256" key="5">
    <source>
        <dbReference type="ARBA" id="ARBA00022606"/>
    </source>
</evidence>
<dbReference type="GO" id="GO:0004674">
    <property type="term" value="F:protein serine/threonine kinase activity"/>
    <property type="evidence" value="ECO:0007669"/>
    <property type="project" value="UniProtKB-KW"/>
</dbReference>
<dbReference type="Gene3D" id="3.30.450.20">
    <property type="entry name" value="PAS domain"/>
    <property type="match status" value="1"/>
</dbReference>
<evidence type="ECO:0000259" key="16">
    <source>
        <dbReference type="PROSITE" id="PS50011"/>
    </source>
</evidence>
<feature type="compositionally biased region" description="Low complexity" evidence="15">
    <location>
        <begin position="314"/>
        <end position="323"/>
    </location>
</feature>
<dbReference type="PROSITE" id="PS50011">
    <property type="entry name" value="PROTEIN_KINASE_DOM"/>
    <property type="match status" value="1"/>
</dbReference>
<protein>
    <recommendedName>
        <fullName evidence="2">non-specific serine/threonine protein kinase</fullName>
        <ecNumber evidence="2">2.7.11.1</ecNumber>
    </recommendedName>
</protein>
<dbReference type="GO" id="GO:0009881">
    <property type="term" value="F:photoreceptor activity"/>
    <property type="evidence" value="ECO:0007669"/>
    <property type="project" value="UniProtKB-KW"/>
</dbReference>
<feature type="domain" description="PAS" evidence="17">
    <location>
        <begin position="121"/>
        <end position="192"/>
    </location>
</feature>
<dbReference type="GO" id="GO:0005524">
    <property type="term" value="F:ATP binding"/>
    <property type="evidence" value="ECO:0007669"/>
    <property type="project" value="UniProtKB-KW"/>
</dbReference>
<evidence type="ECO:0000256" key="4">
    <source>
        <dbReference type="ARBA" id="ARBA00022543"/>
    </source>
</evidence>
<keyword evidence="10" id="KW-0157">Chromophore</keyword>
<dbReference type="PROSITE" id="PS00108">
    <property type="entry name" value="PROTEIN_KINASE_ST"/>
    <property type="match status" value="1"/>
</dbReference>
<evidence type="ECO:0000256" key="2">
    <source>
        <dbReference type="ARBA" id="ARBA00012513"/>
    </source>
</evidence>
<keyword evidence="7" id="KW-0547">Nucleotide-binding</keyword>
<dbReference type="InterPro" id="IPR008271">
    <property type="entry name" value="Ser/Thr_kinase_AS"/>
</dbReference>
<dbReference type="EC" id="2.7.11.1" evidence="2"/>
<evidence type="ECO:0000256" key="15">
    <source>
        <dbReference type="SAM" id="MobiDB-lite"/>
    </source>
</evidence>